<dbReference type="Proteomes" id="UP000269945">
    <property type="component" value="Unassembled WGS sequence"/>
</dbReference>
<evidence type="ECO:0000313" key="2">
    <source>
        <dbReference type="Proteomes" id="UP000269945"/>
    </source>
</evidence>
<dbReference type="EMBL" id="CYRY02043641">
    <property type="protein sequence ID" value="VCX38197.1"/>
    <property type="molecule type" value="Genomic_DNA"/>
</dbReference>
<dbReference type="AlphaFoldDB" id="A0A9X9Q7T7"/>
<keyword evidence="2" id="KW-1185">Reference proteome</keyword>
<name>A0A9X9Q7T7_GULGU</name>
<organism evidence="1 2">
    <name type="scientific">Gulo gulo</name>
    <name type="common">Wolverine</name>
    <name type="synonym">Gluton</name>
    <dbReference type="NCBI Taxonomy" id="48420"/>
    <lineage>
        <taxon>Eukaryota</taxon>
        <taxon>Metazoa</taxon>
        <taxon>Chordata</taxon>
        <taxon>Craniata</taxon>
        <taxon>Vertebrata</taxon>
        <taxon>Euteleostomi</taxon>
        <taxon>Mammalia</taxon>
        <taxon>Eutheria</taxon>
        <taxon>Laurasiatheria</taxon>
        <taxon>Carnivora</taxon>
        <taxon>Caniformia</taxon>
        <taxon>Musteloidea</taxon>
        <taxon>Mustelidae</taxon>
        <taxon>Guloninae</taxon>
        <taxon>Gulo</taxon>
    </lineage>
</organism>
<gene>
    <name evidence="1" type="ORF">BN2614_LOCUS1</name>
</gene>
<proteinExistence type="predicted"/>
<comment type="caution">
    <text evidence="1">The sequence shown here is derived from an EMBL/GenBank/DDBJ whole genome shotgun (WGS) entry which is preliminary data.</text>
</comment>
<evidence type="ECO:0000313" key="1">
    <source>
        <dbReference type="EMBL" id="VCX38197.1"/>
    </source>
</evidence>
<accession>A0A9X9Q7T7</accession>
<reference evidence="1 2" key="1">
    <citation type="submission" date="2018-10" db="EMBL/GenBank/DDBJ databases">
        <authorList>
            <person name="Ekblom R."/>
            <person name="Jareborg N."/>
        </authorList>
    </citation>
    <scope>NUCLEOTIDE SEQUENCE [LARGE SCALE GENOMIC DNA]</scope>
    <source>
        <tissue evidence="1">Muscle</tissue>
    </source>
</reference>
<protein>
    <submittedName>
        <fullName evidence="1">Uncharacterized protein</fullName>
    </submittedName>
</protein>
<sequence>MQPITSHLRHHLAEAVEGISCAPGRGKAAAGILESEYGQQYKWMERINKVMATNSFCKEHSLSTVLKPYFLELFPCSF</sequence>